<dbReference type="RefSeq" id="WP_168037524.1">
    <property type="nucleotide sequence ID" value="NZ_JAATJH010000003.1"/>
</dbReference>
<keyword evidence="2" id="KW-1185">Reference proteome</keyword>
<gene>
    <name evidence="1" type="ORF">GGR27_002270</name>
</gene>
<name>A0ABX0XBX0_9BACT</name>
<comment type="caution">
    <text evidence="1">The sequence shown here is derived from an EMBL/GenBank/DDBJ whole genome shotgun (WGS) entry which is preliminary data.</text>
</comment>
<dbReference type="EMBL" id="JAATJH010000003">
    <property type="protein sequence ID" value="NJC26760.1"/>
    <property type="molecule type" value="Genomic_DNA"/>
</dbReference>
<reference evidence="1 2" key="1">
    <citation type="submission" date="2020-03" db="EMBL/GenBank/DDBJ databases">
        <title>Genomic Encyclopedia of Type Strains, Phase IV (KMG-IV): sequencing the most valuable type-strain genomes for metagenomic binning, comparative biology and taxonomic classification.</title>
        <authorList>
            <person name="Goeker M."/>
        </authorList>
    </citation>
    <scope>NUCLEOTIDE SEQUENCE [LARGE SCALE GENOMIC DNA]</scope>
    <source>
        <strain evidence="1 2">DSM 105096</strain>
    </source>
</reference>
<dbReference type="Proteomes" id="UP000770785">
    <property type="component" value="Unassembled WGS sequence"/>
</dbReference>
<proteinExistence type="predicted"/>
<sequence length="82" mass="9416">MKDQQAIDLIFTRAIRPSIGEEWHVAKPRIIARLPAEVDAALLDRYVDDSASPSINLNSYGVEPGFFAHRDTKRLLEFYRSR</sequence>
<accession>A0ABX0XBX0</accession>
<protein>
    <submittedName>
        <fullName evidence="1">Uncharacterized protein</fullName>
    </submittedName>
</protein>
<evidence type="ECO:0000313" key="2">
    <source>
        <dbReference type="Proteomes" id="UP000770785"/>
    </source>
</evidence>
<organism evidence="1 2">
    <name type="scientific">Neolewinella antarctica</name>
    <dbReference type="NCBI Taxonomy" id="442734"/>
    <lineage>
        <taxon>Bacteria</taxon>
        <taxon>Pseudomonadati</taxon>
        <taxon>Bacteroidota</taxon>
        <taxon>Saprospiria</taxon>
        <taxon>Saprospirales</taxon>
        <taxon>Lewinellaceae</taxon>
        <taxon>Neolewinella</taxon>
    </lineage>
</organism>
<evidence type="ECO:0000313" key="1">
    <source>
        <dbReference type="EMBL" id="NJC26760.1"/>
    </source>
</evidence>